<evidence type="ECO:0000313" key="3">
    <source>
        <dbReference type="Proteomes" id="UP000297245"/>
    </source>
</evidence>
<name>A0A4V4HDH4_DENBC</name>
<keyword evidence="3" id="KW-1185">Reference proteome</keyword>
<feature type="compositionally biased region" description="Polar residues" evidence="1">
    <location>
        <begin position="31"/>
        <end position="40"/>
    </location>
</feature>
<dbReference type="Proteomes" id="UP000297245">
    <property type="component" value="Unassembled WGS sequence"/>
</dbReference>
<reference evidence="2 3" key="1">
    <citation type="journal article" date="2019" name="Nat. Ecol. Evol.">
        <title>Megaphylogeny resolves global patterns of mushroom evolution.</title>
        <authorList>
            <person name="Varga T."/>
            <person name="Krizsan K."/>
            <person name="Foldi C."/>
            <person name="Dima B."/>
            <person name="Sanchez-Garcia M."/>
            <person name="Sanchez-Ramirez S."/>
            <person name="Szollosi G.J."/>
            <person name="Szarkandi J.G."/>
            <person name="Papp V."/>
            <person name="Albert L."/>
            <person name="Andreopoulos W."/>
            <person name="Angelini C."/>
            <person name="Antonin V."/>
            <person name="Barry K.W."/>
            <person name="Bougher N.L."/>
            <person name="Buchanan P."/>
            <person name="Buyck B."/>
            <person name="Bense V."/>
            <person name="Catcheside P."/>
            <person name="Chovatia M."/>
            <person name="Cooper J."/>
            <person name="Damon W."/>
            <person name="Desjardin D."/>
            <person name="Finy P."/>
            <person name="Geml J."/>
            <person name="Haridas S."/>
            <person name="Hughes K."/>
            <person name="Justo A."/>
            <person name="Karasinski D."/>
            <person name="Kautmanova I."/>
            <person name="Kiss B."/>
            <person name="Kocsube S."/>
            <person name="Kotiranta H."/>
            <person name="LaButti K.M."/>
            <person name="Lechner B.E."/>
            <person name="Liimatainen K."/>
            <person name="Lipzen A."/>
            <person name="Lukacs Z."/>
            <person name="Mihaltcheva S."/>
            <person name="Morgado L.N."/>
            <person name="Niskanen T."/>
            <person name="Noordeloos M.E."/>
            <person name="Ohm R.A."/>
            <person name="Ortiz-Santana B."/>
            <person name="Ovrebo C."/>
            <person name="Racz N."/>
            <person name="Riley R."/>
            <person name="Savchenko A."/>
            <person name="Shiryaev A."/>
            <person name="Soop K."/>
            <person name="Spirin V."/>
            <person name="Szebenyi C."/>
            <person name="Tomsovsky M."/>
            <person name="Tulloss R.E."/>
            <person name="Uehling J."/>
            <person name="Grigoriev I.V."/>
            <person name="Vagvolgyi C."/>
            <person name="Papp T."/>
            <person name="Martin F.M."/>
            <person name="Miettinen O."/>
            <person name="Hibbett D.S."/>
            <person name="Nagy L.G."/>
        </authorList>
    </citation>
    <scope>NUCLEOTIDE SEQUENCE [LARGE SCALE GENOMIC DNA]</scope>
    <source>
        <strain evidence="2 3">CBS 962.96</strain>
    </source>
</reference>
<feature type="compositionally biased region" description="Basic and acidic residues" evidence="1">
    <location>
        <begin position="131"/>
        <end position="140"/>
    </location>
</feature>
<accession>A0A4V4HDH4</accession>
<dbReference type="EMBL" id="ML179462">
    <property type="protein sequence ID" value="THU87145.1"/>
    <property type="molecule type" value="Genomic_DNA"/>
</dbReference>
<dbReference type="AlphaFoldDB" id="A0A4V4HDH4"/>
<organism evidence="2 3">
    <name type="scientific">Dendrothele bispora (strain CBS 962.96)</name>
    <dbReference type="NCBI Taxonomy" id="1314807"/>
    <lineage>
        <taxon>Eukaryota</taxon>
        <taxon>Fungi</taxon>
        <taxon>Dikarya</taxon>
        <taxon>Basidiomycota</taxon>
        <taxon>Agaricomycotina</taxon>
        <taxon>Agaricomycetes</taxon>
        <taxon>Agaricomycetidae</taxon>
        <taxon>Agaricales</taxon>
        <taxon>Agaricales incertae sedis</taxon>
        <taxon>Dendrothele</taxon>
    </lineage>
</organism>
<gene>
    <name evidence="2" type="ORF">K435DRAFT_867558</name>
</gene>
<sequence>MPASSSKPPSLSLVGGRLSMPSYLALRQTDKNASTSTAPTALTVAEPVNISSDYDDSDDDIDSFHASDDSDENIDSFHTPDTSNFLGTIDISSDEEDVHSHFANDATTSSTGPIQVPDDEIPNAGVIILSKGKDNNHAPDNDVPTSTTASSSGPSRVPATPRFLGTIDISSDEEDHSPLVNNVAPTFSSNGRFAREVIVISSDEEEHNDHLTVGKRKRNSPDNRNTSHKKQRTE</sequence>
<evidence type="ECO:0000256" key="1">
    <source>
        <dbReference type="SAM" id="MobiDB-lite"/>
    </source>
</evidence>
<evidence type="ECO:0000313" key="2">
    <source>
        <dbReference type="EMBL" id="THU87145.1"/>
    </source>
</evidence>
<feature type="region of interest" description="Disordered" evidence="1">
    <location>
        <begin position="131"/>
        <end position="162"/>
    </location>
</feature>
<feature type="region of interest" description="Disordered" evidence="1">
    <location>
        <begin position="201"/>
        <end position="234"/>
    </location>
</feature>
<feature type="region of interest" description="Disordered" evidence="1">
    <location>
        <begin position="29"/>
        <end position="83"/>
    </location>
</feature>
<proteinExistence type="predicted"/>
<protein>
    <submittedName>
        <fullName evidence="2">Uncharacterized protein</fullName>
    </submittedName>
</protein>